<evidence type="ECO:0000313" key="2">
    <source>
        <dbReference type="Proteomes" id="UP000304953"/>
    </source>
</evidence>
<dbReference type="Proteomes" id="UP000304953">
    <property type="component" value="Unassembled WGS sequence"/>
</dbReference>
<name>A0AC61RX45_9FIRM</name>
<keyword evidence="1" id="KW-0255">Endonuclease</keyword>
<protein>
    <submittedName>
        <fullName evidence="1">Restriction endonuclease subunit R</fullName>
    </submittedName>
</protein>
<accession>A0AC61RX45</accession>
<evidence type="ECO:0000313" key="1">
    <source>
        <dbReference type="EMBL" id="TGY96401.1"/>
    </source>
</evidence>
<dbReference type="EMBL" id="SRYA01000017">
    <property type="protein sequence ID" value="TGY96401.1"/>
    <property type="molecule type" value="Genomic_DNA"/>
</dbReference>
<organism evidence="1 2">
    <name type="scientific">Petralouisia muris</name>
    <dbReference type="NCBI Taxonomy" id="3032872"/>
    <lineage>
        <taxon>Bacteria</taxon>
        <taxon>Bacillati</taxon>
        <taxon>Bacillota</taxon>
        <taxon>Clostridia</taxon>
        <taxon>Lachnospirales</taxon>
        <taxon>Lachnospiraceae</taxon>
        <taxon>Petralouisia</taxon>
    </lineage>
</organism>
<sequence length="731" mass="85096">MNIELADFQLKAIADLMEAMECDKKEIILKSCTGSGKTIILTHFMDEYLKSYNNQVFIWLTPGKGNLEEQSKEKMDRYIHGSRTKLLCDVMAGGFEQNDCCFINWEKLTKKGNNALKDSERVNFLDYIYHALEEGLTFKIIVDESHQNDTIKAEEIIDYFKTDKIVRCSATPKNYKDAYLIEILEEDVIAEGLIKKLLLINENFEQNISVEDQVSYLMDKALTKRRKLHSEFLRRKAPVNPLIVVQLPNKSDVLLESIETYLSAQGITYENNQLAVWLADKKQNLESISENNAESIVVIIKQAIATGWDCPRAHILVKLRENMSETFEIQTIGRIRRMPEAKHYEDDLLDCCYLYTLDEKFTENVKRSLGKGALEERDLTLKREYSHFTLICQQKTNVPFPRDAKLALKVIKKYFSSQYNLDGKAVENRKKLEAHKYDFNTDIIDYTKSGELATLSKEEFDNLNEIKIREKLTTHKHGKEYHHCVAEIGMKVGLDYNNMNTIVRRLFLKDLRSEYTLLILEIRELYAFVINNKPRLIDDIRIAMASETAQIKIESNMITEKPWSFPLNYMFAYDGSAKDQMELIKNVYKGYRASAEVRSEPEKIFEKYCESNNHIEWFYKNGDKGNEYFSIVYEDNAGKQKSFYPDYIVHDTEGNTWIIETKGGFSKSGHSEDIDKFTSKKFAVLKKYLDKYNLHGGIVRQDKQSSELCICTEEYSNDIKDENWKLLKEIL</sequence>
<comment type="caution">
    <text evidence="1">The sequence shown here is derived from an EMBL/GenBank/DDBJ whole genome shotgun (WGS) entry which is preliminary data.</text>
</comment>
<reference evidence="1" key="1">
    <citation type="submission" date="2019-04" db="EMBL/GenBank/DDBJ databases">
        <title>Microbes associate with the intestines of laboratory mice.</title>
        <authorList>
            <person name="Navarre W."/>
            <person name="Wong E."/>
            <person name="Huang K."/>
            <person name="Tropini C."/>
            <person name="Ng K."/>
            <person name="Yu B."/>
        </authorList>
    </citation>
    <scope>NUCLEOTIDE SEQUENCE</scope>
    <source>
        <strain evidence="1">NM01_1-7b</strain>
    </source>
</reference>
<keyword evidence="1" id="KW-0378">Hydrolase</keyword>
<keyword evidence="1" id="KW-0540">Nuclease</keyword>
<gene>
    <name evidence="1" type="ORF">E5329_10280</name>
</gene>
<proteinExistence type="predicted"/>
<keyword evidence="2" id="KW-1185">Reference proteome</keyword>